<keyword evidence="2" id="KW-1185">Reference proteome</keyword>
<protein>
    <submittedName>
        <fullName evidence="1">Uncharacterized protein</fullName>
    </submittedName>
</protein>
<proteinExistence type="predicted"/>
<organism evidence="1 2">
    <name type="scientific">Kribbella orskensis</name>
    <dbReference type="NCBI Taxonomy" id="2512216"/>
    <lineage>
        <taxon>Bacteria</taxon>
        <taxon>Bacillati</taxon>
        <taxon>Actinomycetota</taxon>
        <taxon>Actinomycetes</taxon>
        <taxon>Propionibacteriales</taxon>
        <taxon>Kribbellaceae</taxon>
        <taxon>Kribbella</taxon>
    </lineage>
</organism>
<sequence length="129" mass="13590">MTLTEARDFLRSELLAVATAVVPGQKAVVTDDPGPINPGALFDGRGPATVCSITVETGEPTASDPAWAVAAAAAVLQSRGWRAEVEPVEDTHHRLAASRDGFEITVHAWTTDWRLTFTGETPPLPGSGE</sequence>
<accession>A0ABY2BQH8</accession>
<name>A0ABY2BQH8_9ACTN</name>
<gene>
    <name evidence="1" type="ORF">EV644_103563</name>
</gene>
<reference evidence="1 2" key="1">
    <citation type="journal article" date="2015" name="Stand. Genomic Sci.">
        <title>Genomic Encyclopedia of Bacterial and Archaeal Type Strains, Phase III: the genomes of soil and plant-associated and newly described type strains.</title>
        <authorList>
            <person name="Whitman W.B."/>
            <person name="Woyke T."/>
            <person name="Klenk H.P."/>
            <person name="Zhou Y."/>
            <person name="Lilburn T.G."/>
            <person name="Beck B.J."/>
            <person name="De Vos P."/>
            <person name="Vandamme P."/>
            <person name="Eisen J.A."/>
            <person name="Garrity G."/>
            <person name="Hugenholtz P."/>
            <person name="Kyrpides N.C."/>
        </authorList>
    </citation>
    <scope>NUCLEOTIDE SEQUENCE [LARGE SCALE GENOMIC DNA]</scope>
    <source>
        <strain evidence="1 2">VKM Ac-2538</strain>
    </source>
</reference>
<comment type="caution">
    <text evidence="1">The sequence shown here is derived from an EMBL/GenBank/DDBJ whole genome shotgun (WGS) entry which is preliminary data.</text>
</comment>
<dbReference type="Proteomes" id="UP000295818">
    <property type="component" value="Unassembled WGS sequence"/>
</dbReference>
<dbReference type="RefSeq" id="WP_241998858.1">
    <property type="nucleotide sequence ID" value="NZ_SLWM01000003.1"/>
</dbReference>
<evidence type="ECO:0000313" key="1">
    <source>
        <dbReference type="EMBL" id="TCO27859.1"/>
    </source>
</evidence>
<dbReference type="EMBL" id="SLWM01000003">
    <property type="protein sequence ID" value="TCO27859.1"/>
    <property type="molecule type" value="Genomic_DNA"/>
</dbReference>
<evidence type="ECO:0000313" key="2">
    <source>
        <dbReference type="Proteomes" id="UP000295818"/>
    </source>
</evidence>